<protein>
    <submittedName>
        <fullName evidence="1">Uncharacterized protein</fullName>
    </submittedName>
</protein>
<evidence type="ECO:0000313" key="1">
    <source>
        <dbReference type="EMBL" id="KAH7845920.1"/>
    </source>
</evidence>
<organism evidence="1 2">
    <name type="scientific">Vaccinium darrowii</name>
    <dbReference type="NCBI Taxonomy" id="229202"/>
    <lineage>
        <taxon>Eukaryota</taxon>
        <taxon>Viridiplantae</taxon>
        <taxon>Streptophyta</taxon>
        <taxon>Embryophyta</taxon>
        <taxon>Tracheophyta</taxon>
        <taxon>Spermatophyta</taxon>
        <taxon>Magnoliopsida</taxon>
        <taxon>eudicotyledons</taxon>
        <taxon>Gunneridae</taxon>
        <taxon>Pentapetalae</taxon>
        <taxon>asterids</taxon>
        <taxon>Ericales</taxon>
        <taxon>Ericaceae</taxon>
        <taxon>Vaccinioideae</taxon>
        <taxon>Vaccinieae</taxon>
        <taxon>Vaccinium</taxon>
    </lineage>
</organism>
<accession>A0ACB7XYX6</accession>
<reference evidence="1 2" key="1">
    <citation type="journal article" date="2021" name="Hortic Res">
        <title>High-quality reference genome and annotation aids understanding of berry development for evergreen blueberry (Vaccinium darrowii).</title>
        <authorList>
            <person name="Yu J."/>
            <person name="Hulse-Kemp A.M."/>
            <person name="Babiker E."/>
            <person name="Staton M."/>
        </authorList>
    </citation>
    <scope>NUCLEOTIDE SEQUENCE [LARGE SCALE GENOMIC DNA]</scope>
    <source>
        <strain evidence="2">cv. NJ 8807/NJ 8810</strain>
        <tissue evidence="1">Young leaf</tissue>
    </source>
</reference>
<dbReference type="EMBL" id="CM037155">
    <property type="protein sequence ID" value="KAH7845920.1"/>
    <property type="molecule type" value="Genomic_DNA"/>
</dbReference>
<comment type="caution">
    <text evidence="1">The sequence shown here is derived from an EMBL/GenBank/DDBJ whole genome shotgun (WGS) entry which is preliminary data.</text>
</comment>
<name>A0ACB7XYX6_9ERIC</name>
<dbReference type="Proteomes" id="UP000828048">
    <property type="component" value="Chromosome 5"/>
</dbReference>
<keyword evidence="2" id="KW-1185">Reference proteome</keyword>
<sequence length="203" mass="23197">MRLMFSSTRLCSTPQLFYTWKSVNELQQVIQPLCRLVKAHIDIGHEYIRPNDYSEGIEDLLRGISNVQSLYLSLEFIEAIRSPDCQMPKFHSLTHLEIGDSGGYVDDLSVLWAMLPKLLKNSPRLGTLVFDQGGSNAPPGQHYPHSLPPCFLFHLKEIEIRGFEGSMEDLSLVEHFLSNAKFLEKVTLRYANSGKEWTIRNTK</sequence>
<evidence type="ECO:0000313" key="2">
    <source>
        <dbReference type="Proteomes" id="UP000828048"/>
    </source>
</evidence>
<gene>
    <name evidence="1" type="ORF">Vadar_007524</name>
</gene>
<proteinExistence type="predicted"/>